<keyword evidence="4" id="KW-0479">Metal-binding</keyword>
<keyword evidence="11" id="KW-1185">Reference proteome</keyword>
<dbReference type="AlphaFoldDB" id="A0A1M5PKK3"/>
<dbReference type="InterPro" id="IPR001433">
    <property type="entry name" value="OxRdtase_FAD/NAD-bd"/>
</dbReference>
<dbReference type="InterPro" id="IPR017938">
    <property type="entry name" value="Riboflavin_synthase-like_b-brl"/>
</dbReference>
<name>A0A1M5PKK3_9ACTN</name>
<keyword evidence="5" id="KW-0274">FAD</keyword>
<evidence type="ECO:0000256" key="1">
    <source>
        <dbReference type="ARBA" id="ARBA00001974"/>
    </source>
</evidence>
<dbReference type="PANTHER" id="PTHR47354">
    <property type="entry name" value="NADH OXIDOREDUCTASE HCR"/>
    <property type="match status" value="1"/>
</dbReference>
<dbReference type="GO" id="GO:0051537">
    <property type="term" value="F:2 iron, 2 sulfur cluster binding"/>
    <property type="evidence" value="ECO:0007669"/>
    <property type="project" value="UniProtKB-KW"/>
</dbReference>
<evidence type="ECO:0000256" key="5">
    <source>
        <dbReference type="ARBA" id="ARBA00022827"/>
    </source>
</evidence>
<dbReference type="OrthoDB" id="9796486at2"/>
<dbReference type="PANTHER" id="PTHR47354:SF6">
    <property type="entry name" value="NADH OXIDOREDUCTASE HCR"/>
    <property type="match status" value="1"/>
</dbReference>
<keyword evidence="7" id="KW-0408">Iron</keyword>
<dbReference type="InterPro" id="IPR050415">
    <property type="entry name" value="MRET"/>
</dbReference>
<dbReference type="SUPFAM" id="SSF63380">
    <property type="entry name" value="Riboflavin synthase domain-like"/>
    <property type="match status" value="1"/>
</dbReference>
<dbReference type="RefSeq" id="WP_073391335.1">
    <property type="nucleotide sequence ID" value="NZ_FQVU01000004.1"/>
</dbReference>
<dbReference type="EMBL" id="FQVU01000004">
    <property type="protein sequence ID" value="SHH02298.1"/>
    <property type="molecule type" value="Genomic_DNA"/>
</dbReference>
<dbReference type="STRING" id="1206085.SAMN05443575_3116"/>
<protein>
    <submittedName>
        <fullName evidence="10">Ferredoxin-NADP reductase</fullName>
    </submittedName>
</protein>
<evidence type="ECO:0000256" key="8">
    <source>
        <dbReference type="ARBA" id="ARBA00023014"/>
    </source>
</evidence>
<dbReference type="PROSITE" id="PS51384">
    <property type="entry name" value="FAD_FR"/>
    <property type="match status" value="1"/>
</dbReference>
<evidence type="ECO:0000259" key="9">
    <source>
        <dbReference type="PROSITE" id="PS51384"/>
    </source>
</evidence>
<evidence type="ECO:0000256" key="3">
    <source>
        <dbReference type="ARBA" id="ARBA00022714"/>
    </source>
</evidence>
<keyword evidence="3" id="KW-0001">2Fe-2S</keyword>
<keyword evidence="8" id="KW-0411">Iron-sulfur</keyword>
<dbReference type="CDD" id="cd00207">
    <property type="entry name" value="fer2"/>
    <property type="match status" value="1"/>
</dbReference>
<accession>A0A1M5PKK3</accession>
<keyword evidence="6" id="KW-0560">Oxidoreductase</keyword>
<dbReference type="Pfam" id="PF00970">
    <property type="entry name" value="FAD_binding_6"/>
    <property type="match status" value="1"/>
</dbReference>
<dbReference type="Gene3D" id="3.10.20.30">
    <property type="match status" value="1"/>
</dbReference>
<dbReference type="GO" id="GO:0016491">
    <property type="term" value="F:oxidoreductase activity"/>
    <property type="evidence" value="ECO:0007669"/>
    <property type="project" value="UniProtKB-KW"/>
</dbReference>
<organism evidence="10 11">
    <name type="scientific">Jatrophihabitans endophyticus</name>
    <dbReference type="NCBI Taxonomy" id="1206085"/>
    <lineage>
        <taxon>Bacteria</taxon>
        <taxon>Bacillati</taxon>
        <taxon>Actinomycetota</taxon>
        <taxon>Actinomycetes</taxon>
        <taxon>Jatrophihabitantales</taxon>
        <taxon>Jatrophihabitantaceae</taxon>
        <taxon>Jatrophihabitans</taxon>
    </lineage>
</organism>
<dbReference type="Gene3D" id="3.40.50.80">
    <property type="entry name" value="Nucleotide-binding domain of ferredoxin-NADP reductase (FNR) module"/>
    <property type="match status" value="1"/>
</dbReference>
<dbReference type="Pfam" id="PF00175">
    <property type="entry name" value="NAD_binding_1"/>
    <property type="match status" value="1"/>
</dbReference>
<dbReference type="Pfam" id="PF00111">
    <property type="entry name" value="Fer2"/>
    <property type="match status" value="1"/>
</dbReference>
<comment type="cofactor">
    <cofactor evidence="1">
        <name>FAD</name>
        <dbReference type="ChEBI" id="CHEBI:57692"/>
    </cofactor>
</comment>
<dbReference type="PRINTS" id="PR00410">
    <property type="entry name" value="PHEHYDRXLASE"/>
</dbReference>
<dbReference type="InterPro" id="IPR039261">
    <property type="entry name" value="FNR_nucleotide-bd"/>
</dbReference>
<dbReference type="Proteomes" id="UP000186132">
    <property type="component" value="Unassembled WGS sequence"/>
</dbReference>
<dbReference type="InterPro" id="IPR017927">
    <property type="entry name" value="FAD-bd_FR_type"/>
</dbReference>
<feature type="domain" description="FAD-binding FR-type" evidence="9">
    <location>
        <begin position="50"/>
        <end position="153"/>
    </location>
</feature>
<evidence type="ECO:0000256" key="4">
    <source>
        <dbReference type="ARBA" id="ARBA00022723"/>
    </source>
</evidence>
<dbReference type="SUPFAM" id="SSF52343">
    <property type="entry name" value="Ferredoxin reductase-like, C-terminal NADP-linked domain"/>
    <property type="match status" value="1"/>
</dbReference>
<evidence type="ECO:0000256" key="2">
    <source>
        <dbReference type="ARBA" id="ARBA00022630"/>
    </source>
</evidence>
<evidence type="ECO:0000313" key="10">
    <source>
        <dbReference type="EMBL" id="SHH02298.1"/>
    </source>
</evidence>
<dbReference type="Gene3D" id="2.40.30.10">
    <property type="entry name" value="Translation factors"/>
    <property type="match status" value="1"/>
</dbReference>
<dbReference type="SUPFAM" id="SSF54292">
    <property type="entry name" value="2Fe-2S ferredoxin-like"/>
    <property type="match status" value="1"/>
</dbReference>
<evidence type="ECO:0000313" key="11">
    <source>
        <dbReference type="Proteomes" id="UP000186132"/>
    </source>
</evidence>
<gene>
    <name evidence="10" type="ORF">SAMN05443575_3116</name>
</gene>
<dbReference type="InterPro" id="IPR036010">
    <property type="entry name" value="2Fe-2S_ferredoxin-like_sf"/>
</dbReference>
<dbReference type="GO" id="GO:0046872">
    <property type="term" value="F:metal ion binding"/>
    <property type="evidence" value="ECO:0007669"/>
    <property type="project" value="UniProtKB-KW"/>
</dbReference>
<dbReference type="CDD" id="cd06216">
    <property type="entry name" value="FNR_iron_sulfur_binding_2"/>
    <property type="match status" value="1"/>
</dbReference>
<dbReference type="InterPro" id="IPR008333">
    <property type="entry name" value="Cbr1-like_FAD-bd_dom"/>
</dbReference>
<sequence>MSLQSPRRRSLPGLPGAGALSARALGVLEALATPHGLDRYLELVNPMLTVRELRAVVTDVRHGSHDTTTVTLRPTRQWQGFRAGQFVQLSVDIDGVRRTRCYSPANSQYRADGQLELTVKAHPYGLVSNYLYAHAEPGMVLGLSQAGGGFTLPDTRPERTLLLSGGSGITPVMAMLRTLCDEGHQGEIVFLHYAFTAKHVSYLAELRDIEARHDNVRVVLAYTEQEVGGDLQGLFHQQHLAEVAPWYADAQTYLCGPPGLMTSIRAHFVARGVADRLHSEDFAPTAPAVDTAGATGELTFARTGTTAANSGKTLLEQAEDAGLSPEYGCRMGICFSCTQVKRAGTVRNVNTGDVDSDPDCEVQLCINVPVGDVDLDL</sequence>
<dbReference type="InterPro" id="IPR001041">
    <property type="entry name" value="2Fe-2S_ferredoxin-type"/>
</dbReference>
<reference evidence="11" key="1">
    <citation type="submission" date="2016-11" db="EMBL/GenBank/DDBJ databases">
        <authorList>
            <person name="Varghese N."/>
            <person name="Submissions S."/>
        </authorList>
    </citation>
    <scope>NUCLEOTIDE SEQUENCE [LARGE SCALE GENOMIC DNA]</scope>
    <source>
        <strain evidence="11">DSM 45627</strain>
    </source>
</reference>
<evidence type="ECO:0000256" key="7">
    <source>
        <dbReference type="ARBA" id="ARBA00023004"/>
    </source>
</evidence>
<dbReference type="InterPro" id="IPR012675">
    <property type="entry name" value="Beta-grasp_dom_sf"/>
</dbReference>
<evidence type="ECO:0000256" key="6">
    <source>
        <dbReference type="ARBA" id="ARBA00023002"/>
    </source>
</evidence>
<keyword evidence="2" id="KW-0285">Flavoprotein</keyword>
<proteinExistence type="predicted"/>